<dbReference type="AlphaFoldDB" id="A0A9E5JWH3"/>
<evidence type="ECO:0000313" key="3">
    <source>
        <dbReference type="EMBL" id="NHO65846.1"/>
    </source>
</evidence>
<keyword evidence="1" id="KW-0732">Signal</keyword>
<comment type="caution">
    <text evidence="3">The sequence shown here is derived from an EMBL/GenBank/DDBJ whole genome shotgun (WGS) entry which is preliminary data.</text>
</comment>
<feature type="domain" description="Ysc84 actin-binding" evidence="2">
    <location>
        <begin position="89"/>
        <end position="186"/>
    </location>
</feature>
<dbReference type="InterPro" id="IPR007461">
    <property type="entry name" value="Ysc84_actin-binding"/>
</dbReference>
<feature type="signal peptide" evidence="1">
    <location>
        <begin position="1"/>
        <end position="23"/>
    </location>
</feature>
<evidence type="ECO:0000259" key="2">
    <source>
        <dbReference type="Pfam" id="PF04366"/>
    </source>
</evidence>
<sequence length="194" mass="20079">MRISLSYFTALLILALPFTHVWADDDDAKYQEAKEVFQKAGASGTYFDKSYGYALLPTIGKGGVGVGAAHGSGRVYKGGVYVGDTSMTQLSIGWQLGAQAYSQIIFFQDKRAFDEFTSGNFEFGAGASAVAITAGASASTSTAGGSTTGISGGKNDASTAGGYSKGVAVFTVAKGGLMYEATISGQKFSYKPKQ</sequence>
<feature type="chain" id="PRO_5039261367" description="Ysc84 actin-binding domain-containing protein" evidence="1">
    <location>
        <begin position="24"/>
        <end position="194"/>
    </location>
</feature>
<evidence type="ECO:0000256" key="1">
    <source>
        <dbReference type="SAM" id="SignalP"/>
    </source>
</evidence>
<organism evidence="3 4">
    <name type="scientific">Pseudomaricurvus hydrocarbonicus</name>
    <dbReference type="NCBI Taxonomy" id="1470433"/>
    <lineage>
        <taxon>Bacteria</taxon>
        <taxon>Pseudomonadati</taxon>
        <taxon>Pseudomonadota</taxon>
        <taxon>Gammaproteobacteria</taxon>
        <taxon>Cellvibrionales</taxon>
        <taxon>Cellvibrionaceae</taxon>
        <taxon>Pseudomaricurvus</taxon>
    </lineage>
</organism>
<accession>A0A9E5JWH3</accession>
<dbReference type="RefSeq" id="WP_167185582.1">
    <property type="nucleotide sequence ID" value="NZ_JAAONZ010000006.1"/>
</dbReference>
<protein>
    <recommendedName>
        <fullName evidence="2">Ysc84 actin-binding domain-containing protein</fullName>
    </recommendedName>
</protein>
<dbReference type="EMBL" id="JAAONZ010000006">
    <property type="protein sequence ID" value="NHO65846.1"/>
    <property type="molecule type" value="Genomic_DNA"/>
</dbReference>
<keyword evidence="4" id="KW-1185">Reference proteome</keyword>
<reference evidence="3" key="1">
    <citation type="submission" date="2020-03" db="EMBL/GenBank/DDBJ databases">
        <authorList>
            <person name="Guo F."/>
        </authorList>
    </citation>
    <scope>NUCLEOTIDE SEQUENCE</scope>
    <source>
        <strain evidence="3">JCM 30134</strain>
    </source>
</reference>
<dbReference type="Pfam" id="PF04366">
    <property type="entry name" value="Ysc84"/>
    <property type="match status" value="1"/>
</dbReference>
<proteinExistence type="predicted"/>
<dbReference type="Proteomes" id="UP000787472">
    <property type="component" value="Unassembled WGS sequence"/>
</dbReference>
<name>A0A9E5JWH3_9GAMM</name>
<evidence type="ECO:0000313" key="4">
    <source>
        <dbReference type="Proteomes" id="UP000787472"/>
    </source>
</evidence>
<gene>
    <name evidence="3" type="ORF">G8770_09860</name>
</gene>